<feature type="chain" id="PRO_5032283285" evidence="4">
    <location>
        <begin position="19"/>
        <end position="228"/>
    </location>
</feature>
<dbReference type="GO" id="GO:0030041">
    <property type="term" value="P:actin filament polymerization"/>
    <property type="evidence" value="ECO:0007669"/>
    <property type="project" value="TreeGrafter"/>
</dbReference>
<feature type="region of interest" description="Disordered" evidence="3">
    <location>
        <begin position="172"/>
        <end position="191"/>
    </location>
</feature>
<dbReference type="Pfam" id="PF10152">
    <property type="entry name" value="CCDC53"/>
    <property type="match status" value="1"/>
</dbReference>
<gene>
    <name evidence="5" type="primary">Washc3</name>
    <name evidence="5" type="ORF">G6Z76_0003352</name>
</gene>
<organism evidence="5 6">
    <name type="scientific">Acromyrmex charruanus</name>
    <dbReference type="NCBI Taxonomy" id="2715315"/>
    <lineage>
        <taxon>Eukaryota</taxon>
        <taxon>Metazoa</taxon>
        <taxon>Ecdysozoa</taxon>
        <taxon>Arthropoda</taxon>
        <taxon>Hexapoda</taxon>
        <taxon>Insecta</taxon>
        <taxon>Pterygota</taxon>
        <taxon>Neoptera</taxon>
        <taxon>Endopterygota</taxon>
        <taxon>Hymenoptera</taxon>
        <taxon>Apocrita</taxon>
        <taxon>Aculeata</taxon>
        <taxon>Formicoidea</taxon>
        <taxon>Formicidae</taxon>
        <taxon>Myrmicinae</taxon>
        <taxon>Acromyrmex</taxon>
    </lineage>
</organism>
<feature type="coiled-coil region" evidence="2">
    <location>
        <begin position="111"/>
        <end position="138"/>
    </location>
</feature>
<feature type="non-terminal residue" evidence="5">
    <location>
        <position position="1"/>
    </location>
</feature>
<dbReference type="EMBL" id="JAANIC010001523">
    <property type="protein sequence ID" value="KAG5346556.1"/>
    <property type="molecule type" value="Genomic_DNA"/>
</dbReference>
<feature type="compositionally biased region" description="Acidic residues" evidence="3">
    <location>
        <begin position="172"/>
        <end position="182"/>
    </location>
</feature>
<reference evidence="5" key="1">
    <citation type="submission" date="2020-03" db="EMBL/GenBank/DDBJ databases">
        <title>Relaxed selection underlies rapid genomic changes in the transitions from sociality to social parasitism in ants.</title>
        <authorList>
            <person name="Bi X."/>
        </authorList>
    </citation>
    <scope>NUCLEOTIDE SEQUENCE</scope>
    <source>
        <strain evidence="5">BGI-DK2014a</strain>
        <tissue evidence="5">Whole body</tissue>
    </source>
</reference>
<keyword evidence="2" id="KW-0175">Coiled coil</keyword>
<protein>
    <submittedName>
        <fullName evidence="5">WASC3 protein</fullName>
    </submittedName>
</protein>
<name>A0A836FY24_9HYME</name>
<dbReference type="Proteomes" id="UP000669903">
    <property type="component" value="Unassembled WGS sequence"/>
</dbReference>
<dbReference type="GO" id="GO:0071203">
    <property type="term" value="C:WASH complex"/>
    <property type="evidence" value="ECO:0007669"/>
    <property type="project" value="InterPro"/>
</dbReference>
<dbReference type="InterPro" id="IPR019309">
    <property type="entry name" value="WASHC3"/>
</dbReference>
<dbReference type="Gene3D" id="1.20.5.110">
    <property type="match status" value="1"/>
</dbReference>
<accession>A0A836FY24</accession>
<evidence type="ECO:0000313" key="5">
    <source>
        <dbReference type="EMBL" id="KAG5346556.1"/>
    </source>
</evidence>
<dbReference type="GO" id="GO:0006887">
    <property type="term" value="P:exocytosis"/>
    <property type="evidence" value="ECO:0007669"/>
    <property type="project" value="TreeGrafter"/>
</dbReference>
<feature type="non-terminal residue" evidence="5">
    <location>
        <position position="228"/>
    </location>
</feature>
<sequence length="228" mass="26623">FNLLFFCLFRYVDDIILAVPSDSMDGILNIFKKFNCKLAFTIPNTLKKFIKRGKDQLDRPSNQNIVYKISCNNCELYWSNQKKVPPINQKRTVSFINHFITHTVTFLNKFALSCEERLFDFENKLQKLEASLEILESRLSSIPGLEQEHNKESNNVNEDNTSKLVEIHEVDEPDISEIEEPKDEQKEIQSAAKDPRYEKYFKMLHFGVPKQAVKLKMEQEGLDASILR</sequence>
<dbReference type="PANTHER" id="PTHR13015:SF0">
    <property type="entry name" value="WASH COMPLEX SUBUNIT 3"/>
    <property type="match status" value="1"/>
</dbReference>
<keyword evidence="4" id="KW-0732">Signal</keyword>
<dbReference type="PANTHER" id="PTHR13015">
    <property type="entry name" value="PROTEIN AD-016-RELATED"/>
    <property type="match status" value="1"/>
</dbReference>
<proteinExistence type="inferred from homology"/>
<evidence type="ECO:0000313" key="6">
    <source>
        <dbReference type="Proteomes" id="UP000669903"/>
    </source>
</evidence>
<evidence type="ECO:0000256" key="2">
    <source>
        <dbReference type="SAM" id="Coils"/>
    </source>
</evidence>
<dbReference type="AlphaFoldDB" id="A0A836FY24"/>
<evidence type="ECO:0000256" key="1">
    <source>
        <dbReference type="ARBA" id="ARBA00006290"/>
    </source>
</evidence>
<feature type="signal peptide" evidence="4">
    <location>
        <begin position="1"/>
        <end position="18"/>
    </location>
</feature>
<keyword evidence="6" id="KW-1185">Reference proteome</keyword>
<comment type="caution">
    <text evidence="5">The sequence shown here is derived from an EMBL/GenBank/DDBJ whole genome shotgun (WGS) entry which is preliminary data.</text>
</comment>
<evidence type="ECO:0000256" key="3">
    <source>
        <dbReference type="SAM" id="MobiDB-lite"/>
    </source>
</evidence>
<comment type="similarity">
    <text evidence="1">Belongs to the CCDC53 family.</text>
</comment>
<evidence type="ECO:0000256" key="4">
    <source>
        <dbReference type="SAM" id="SignalP"/>
    </source>
</evidence>